<organism evidence="3 4">
    <name type="scientific">Paraoerskovia sediminicola</name>
    <dbReference type="NCBI Taxonomy" id="1138587"/>
    <lineage>
        <taxon>Bacteria</taxon>
        <taxon>Bacillati</taxon>
        <taxon>Actinomycetota</taxon>
        <taxon>Actinomycetes</taxon>
        <taxon>Micrococcales</taxon>
        <taxon>Cellulomonadaceae</taxon>
        <taxon>Paraoerskovia</taxon>
    </lineage>
</organism>
<dbReference type="InterPro" id="IPR005148">
    <property type="entry name" value="Arg-tRNA-synth_N"/>
</dbReference>
<feature type="domain" description="Arginyl tRNA synthetase N-terminal" evidence="2">
    <location>
        <begin position="4"/>
        <end position="95"/>
    </location>
</feature>
<proteinExistence type="predicted"/>
<feature type="region of interest" description="Disordered" evidence="1">
    <location>
        <begin position="112"/>
        <end position="162"/>
    </location>
</feature>
<evidence type="ECO:0000256" key="1">
    <source>
        <dbReference type="SAM" id="MobiDB-lite"/>
    </source>
</evidence>
<keyword evidence="4" id="KW-1185">Reference proteome</keyword>
<evidence type="ECO:0000313" key="4">
    <source>
        <dbReference type="Proteomes" id="UP001321475"/>
    </source>
</evidence>
<reference evidence="4" key="1">
    <citation type="journal article" date="2019" name="Int. J. Syst. Evol. Microbiol.">
        <title>The Global Catalogue of Microorganisms (GCM) 10K type strain sequencing project: providing services to taxonomists for standard genome sequencing and annotation.</title>
        <authorList>
            <consortium name="The Broad Institute Genomics Platform"/>
            <consortium name="The Broad Institute Genome Sequencing Center for Infectious Disease"/>
            <person name="Wu L."/>
            <person name="Ma J."/>
        </authorList>
    </citation>
    <scope>NUCLEOTIDE SEQUENCE [LARGE SCALE GENOMIC DNA]</scope>
    <source>
        <strain evidence="4">NBRC 108565</strain>
    </source>
</reference>
<evidence type="ECO:0000259" key="2">
    <source>
        <dbReference type="SMART" id="SM01016"/>
    </source>
</evidence>
<gene>
    <name evidence="3" type="ORF">GCM10025865_22440</name>
</gene>
<dbReference type="SUPFAM" id="SSF55190">
    <property type="entry name" value="Arginyl-tRNA synthetase (ArgRS), N-terminal 'additional' domain"/>
    <property type="match status" value="1"/>
</dbReference>
<dbReference type="Gene3D" id="3.30.1360.70">
    <property type="entry name" value="Arginyl tRNA synthetase N-terminal domain"/>
    <property type="match status" value="1"/>
</dbReference>
<protein>
    <recommendedName>
        <fullName evidence="2">Arginyl tRNA synthetase N-terminal domain-containing protein</fullName>
    </recommendedName>
</protein>
<evidence type="ECO:0000313" key="3">
    <source>
        <dbReference type="EMBL" id="BDZ42945.1"/>
    </source>
</evidence>
<dbReference type="Pfam" id="PF03485">
    <property type="entry name" value="Arg_tRNA_synt_N"/>
    <property type="match status" value="1"/>
</dbReference>
<accession>A0ABM8G4G9</accession>
<name>A0ABM8G4G9_9CELL</name>
<dbReference type="InterPro" id="IPR036695">
    <property type="entry name" value="Arg-tRNA-synth_N_sf"/>
</dbReference>
<dbReference type="EMBL" id="AP027729">
    <property type="protein sequence ID" value="BDZ42945.1"/>
    <property type="molecule type" value="Genomic_DNA"/>
</dbReference>
<feature type="compositionally biased region" description="Low complexity" evidence="1">
    <location>
        <begin position="139"/>
        <end position="152"/>
    </location>
</feature>
<dbReference type="SMART" id="SM01016">
    <property type="entry name" value="Arg_tRNA_synt_N"/>
    <property type="match status" value="1"/>
</dbReference>
<feature type="compositionally biased region" description="Low complexity" evidence="1">
    <location>
        <begin position="115"/>
        <end position="131"/>
    </location>
</feature>
<dbReference type="Proteomes" id="UP001321475">
    <property type="component" value="Chromosome"/>
</dbReference>
<sequence length="162" mass="16786">MTPDELSRALSAALHAAVADGSLALPADAVPASVHVERPRQREHGDWSTNVAMQLGKRAGTTPRALAEDLAARLVATPGVARADVAGPGFLNITLDVAAAAELARTIVRSGTAYGRGTPRRASTSTSSSSRPTRRDRSTSAASGGPPSATRSHGCWRRRARA</sequence>